<protein>
    <submittedName>
        <fullName evidence="1">Uncharacterized protein</fullName>
    </submittedName>
</protein>
<organism evidence="1 2">
    <name type="scientific">Serratia liquefaciens</name>
    <dbReference type="NCBI Taxonomy" id="614"/>
    <lineage>
        <taxon>Bacteria</taxon>
        <taxon>Pseudomonadati</taxon>
        <taxon>Pseudomonadota</taxon>
        <taxon>Gammaproteobacteria</taxon>
        <taxon>Enterobacterales</taxon>
        <taxon>Yersiniaceae</taxon>
        <taxon>Serratia</taxon>
    </lineage>
</organism>
<dbReference type="RefSeq" id="WP_062792642.1">
    <property type="nucleotide sequence ID" value="NZ_CP033893.1"/>
</dbReference>
<dbReference type="AlphaFoldDB" id="A0A515CQQ9"/>
<name>A0A515CQQ9_SERLI</name>
<accession>A0A515CQQ9</accession>
<gene>
    <name evidence="1" type="ORF">EGO53_00815</name>
</gene>
<dbReference type="EMBL" id="CP033893">
    <property type="protein sequence ID" value="QDL30423.1"/>
    <property type="molecule type" value="Genomic_DNA"/>
</dbReference>
<evidence type="ECO:0000313" key="1">
    <source>
        <dbReference type="EMBL" id="QDL30423.1"/>
    </source>
</evidence>
<proteinExistence type="predicted"/>
<sequence>MSAEIMEYMTLITLTVISLLVARGVVFHALAFFFPPKSIKLSYTDNSGKKHTKLVNLSDEDDELINFLTELRANGKARRKDS</sequence>
<reference evidence="1 2" key="1">
    <citation type="submission" date="2018-11" db="EMBL/GenBank/DDBJ databases">
        <title>The first complete genome of Serratia liquefaciens isolated from metalophyte plant revel distinctness adaptive mechanisms in an extreme habitat.</title>
        <authorList>
            <person name="Caneschi W.L."/>
            <person name="Sanchez A.B."/>
            <person name="Felestrino E.B."/>
            <person name="Assis R.A.B."/>
            <person name="Lemes C.G.C."/>
            <person name="Cordeiro I.F."/>
            <person name="Fonseca N.P."/>
            <person name="Villa M."/>
            <person name="Vieira I.T."/>
            <person name="Moraes L.A."/>
            <person name="Kamino L.H.Y."/>
            <person name="do Carmo F."/>
            <person name="Garcia C.M."/>
            <person name="Almeida N.F."/>
            <person name="Silva R.S."/>
            <person name="Ferro J.A."/>
            <person name="Ferro M.I.T."/>
            <person name="Varani A.M."/>
            <person name="Ferreira R.M."/>
            <person name="dos Santos V.L."/>
            <person name="Silva U.C."/>
            <person name="Setubal J.C."/>
            <person name="Moreira L.M."/>
        </authorList>
    </citation>
    <scope>NUCLEOTIDE SEQUENCE [LARGE SCALE GENOMIC DNA]</scope>
    <source>
        <strain evidence="1 2">FG3</strain>
    </source>
</reference>
<evidence type="ECO:0000313" key="2">
    <source>
        <dbReference type="Proteomes" id="UP000317572"/>
    </source>
</evidence>
<dbReference type="Proteomes" id="UP000317572">
    <property type="component" value="Chromosome"/>
</dbReference>